<organism evidence="2 3">
    <name type="scientific">Lithohypha guttulata</name>
    <dbReference type="NCBI Taxonomy" id="1690604"/>
    <lineage>
        <taxon>Eukaryota</taxon>
        <taxon>Fungi</taxon>
        <taxon>Dikarya</taxon>
        <taxon>Ascomycota</taxon>
        <taxon>Pezizomycotina</taxon>
        <taxon>Eurotiomycetes</taxon>
        <taxon>Chaetothyriomycetidae</taxon>
        <taxon>Chaetothyriales</taxon>
        <taxon>Trichomeriaceae</taxon>
        <taxon>Lithohypha</taxon>
    </lineage>
</organism>
<comment type="caution">
    <text evidence="2">The sequence shown here is derived from an EMBL/GenBank/DDBJ whole genome shotgun (WGS) entry which is preliminary data.</text>
</comment>
<feature type="compositionally biased region" description="Polar residues" evidence="1">
    <location>
        <begin position="1"/>
        <end position="33"/>
    </location>
</feature>
<proteinExistence type="predicted"/>
<protein>
    <submittedName>
        <fullName evidence="2">Uncharacterized protein</fullName>
    </submittedName>
</protein>
<keyword evidence="3" id="KW-1185">Reference proteome</keyword>
<accession>A0AAN7YK28</accession>
<reference evidence="2 3" key="1">
    <citation type="submission" date="2023-08" db="EMBL/GenBank/DDBJ databases">
        <title>Black Yeasts Isolated from many extreme environments.</title>
        <authorList>
            <person name="Coleine C."/>
            <person name="Stajich J.E."/>
            <person name="Selbmann L."/>
        </authorList>
    </citation>
    <scope>NUCLEOTIDE SEQUENCE [LARGE SCALE GENOMIC DNA]</scope>
    <source>
        <strain evidence="2 3">CCFEE 5910</strain>
    </source>
</reference>
<gene>
    <name evidence="2" type="ORF">LTR05_000139</name>
</gene>
<evidence type="ECO:0000313" key="3">
    <source>
        <dbReference type="Proteomes" id="UP001309876"/>
    </source>
</evidence>
<evidence type="ECO:0000256" key="1">
    <source>
        <dbReference type="SAM" id="MobiDB-lite"/>
    </source>
</evidence>
<feature type="compositionally biased region" description="Polar residues" evidence="1">
    <location>
        <begin position="147"/>
        <end position="156"/>
    </location>
</feature>
<name>A0AAN7YK28_9EURO</name>
<feature type="region of interest" description="Disordered" evidence="1">
    <location>
        <begin position="147"/>
        <end position="170"/>
    </location>
</feature>
<sequence length="294" mass="33901">MAGDGSSTPYRTSSQQSTRSPYHNSPTYRSNGHASYVDQIGDRLRSLSPSRHHDEIEERTPPGHNAQLLVPPNLDVLHQARASSNTMDFKAAAGRLYSTLCRAEKFFDVFLRSFKDEISQQYISYSKERLWRDKVIQYNQDLLLPNITGSEDTNNDYTHDDPTKRPQENESFKELQLQLSQQIVALCMSRIVPPKQMPEHQTAEANQQSSTTDLDLQFSSDEAVRLQVAYDMAKPLLQHVQTVHSKLVANLSRMHTDWRAACETLVMIKRLRGLMQEYRRAWKPLSNRESDERY</sequence>
<feature type="compositionally biased region" description="Basic and acidic residues" evidence="1">
    <location>
        <begin position="157"/>
        <end position="170"/>
    </location>
</feature>
<feature type="region of interest" description="Disordered" evidence="1">
    <location>
        <begin position="1"/>
        <end position="34"/>
    </location>
</feature>
<dbReference type="Proteomes" id="UP001309876">
    <property type="component" value="Unassembled WGS sequence"/>
</dbReference>
<dbReference type="AlphaFoldDB" id="A0AAN7YK28"/>
<evidence type="ECO:0000313" key="2">
    <source>
        <dbReference type="EMBL" id="KAK5089971.1"/>
    </source>
</evidence>
<dbReference type="EMBL" id="JAVRRJ010000001">
    <property type="protein sequence ID" value="KAK5089971.1"/>
    <property type="molecule type" value="Genomic_DNA"/>
</dbReference>